<dbReference type="AlphaFoldDB" id="A0A1E3PVV4"/>
<accession>A0A1E3PVV4</accession>
<keyword evidence="2" id="KW-1185">Reference proteome</keyword>
<protein>
    <submittedName>
        <fullName evidence="1">Uncharacterized protein</fullName>
    </submittedName>
</protein>
<reference evidence="1 2" key="1">
    <citation type="journal article" date="2016" name="Proc. Natl. Acad. Sci. U.S.A.">
        <title>Comparative genomics of biotechnologically important yeasts.</title>
        <authorList>
            <person name="Riley R."/>
            <person name="Haridas S."/>
            <person name="Wolfe K.H."/>
            <person name="Lopes M.R."/>
            <person name="Hittinger C.T."/>
            <person name="Goeker M."/>
            <person name="Salamov A.A."/>
            <person name="Wisecaver J.H."/>
            <person name="Long T.M."/>
            <person name="Calvey C.H."/>
            <person name="Aerts A.L."/>
            <person name="Barry K.W."/>
            <person name="Choi C."/>
            <person name="Clum A."/>
            <person name="Coughlan A.Y."/>
            <person name="Deshpande S."/>
            <person name="Douglass A.P."/>
            <person name="Hanson S.J."/>
            <person name="Klenk H.-P."/>
            <person name="LaButti K.M."/>
            <person name="Lapidus A."/>
            <person name="Lindquist E.A."/>
            <person name="Lipzen A.M."/>
            <person name="Meier-Kolthoff J.P."/>
            <person name="Ohm R.A."/>
            <person name="Otillar R.P."/>
            <person name="Pangilinan J.L."/>
            <person name="Peng Y."/>
            <person name="Rokas A."/>
            <person name="Rosa C.A."/>
            <person name="Scheuner C."/>
            <person name="Sibirny A.A."/>
            <person name="Slot J.C."/>
            <person name="Stielow J.B."/>
            <person name="Sun H."/>
            <person name="Kurtzman C.P."/>
            <person name="Blackwell M."/>
            <person name="Grigoriev I.V."/>
            <person name="Jeffries T.W."/>
        </authorList>
    </citation>
    <scope>NUCLEOTIDE SEQUENCE [LARGE SCALE GENOMIC DNA]</scope>
    <source>
        <strain evidence="1 2">NRRL Y-11557</strain>
    </source>
</reference>
<sequence length="81" mass="9211">MDRSSSKRKRIVTACSECHRRKQKVFVFIFSNCERELTLTSATVQGHATIVLPAMFKTDARMTIQQPSNRSGLPREKTHGC</sequence>
<name>A0A1E3PVV4_LIPST</name>
<organism evidence="1 2">
    <name type="scientific">Lipomyces starkeyi NRRL Y-11557</name>
    <dbReference type="NCBI Taxonomy" id="675824"/>
    <lineage>
        <taxon>Eukaryota</taxon>
        <taxon>Fungi</taxon>
        <taxon>Dikarya</taxon>
        <taxon>Ascomycota</taxon>
        <taxon>Saccharomycotina</taxon>
        <taxon>Lipomycetes</taxon>
        <taxon>Lipomycetales</taxon>
        <taxon>Lipomycetaceae</taxon>
        <taxon>Lipomyces</taxon>
    </lineage>
</organism>
<evidence type="ECO:0000313" key="1">
    <source>
        <dbReference type="EMBL" id="ODQ68957.1"/>
    </source>
</evidence>
<evidence type="ECO:0000313" key="2">
    <source>
        <dbReference type="Proteomes" id="UP000094385"/>
    </source>
</evidence>
<proteinExistence type="predicted"/>
<gene>
    <name evidence="1" type="ORF">LIPSTDRAFT_204501</name>
</gene>
<dbReference type="EMBL" id="KV454307">
    <property type="protein sequence ID" value="ODQ68957.1"/>
    <property type="molecule type" value="Genomic_DNA"/>
</dbReference>
<dbReference type="Proteomes" id="UP000094385">
    <property type="component" value="Unassembled WGS sequence"/>
</dbReference>